<evidence type="ECO:0000313" key="2">
    <source>
        <dbReference type="Proteomes" id="UP001162164"/>
    </source>
</evidence>
<evidence type="ECO:0000313" key="1">
    <source>
        <dbReference type="EMBL" id="KAJ8964155.1"/>
    </source>
</evidence>
<dbReference type="EMBL" id="JAPWTJ010002888">
    <property type="protein sequence ID" value="KAJ8964155.1"/>
    <property type="molecule type" value="Genomic_DNA"/>
</dbReference>
<reference evidence="1" key="1">
    <citation type="journal article" date="2023" name="Insect Mol. Biol.">
        <title>Genome sequencing provides insights into the evolution of gene families encoding plant cell wall-degrading enzymes in longhorned beetles.</title>
        <authorList>
            <person name="Shin N.R."/>
            <person name="Okamura Y."/>
            <person name="Kirsch R."/>
            <person name="Pauchet Y."/>
        </authorList>
    </citation>
    <scope>NUCLEOTIDE SEQUENCE</scope>
    <source>
        <strain evidence="1">MMC_N1</strain>
    </source>
</reference>
<proteinExistence type="predicted"/>
<organism evidence="1 2">
    <name type="scientific">Molorchus minor</name>
    <dbReference type="NCBI Taxonomy" id="1323400"/>
    <lineage>
        <taxon>Eukaryota</taxon>
        <taxon>Metazoa</taxon>
        <taxon>Ecdysozoa</taxon>
        <taxon>Arthropoda</taxon>
        <taxon>Hexapoda</taxon>
        <taxon>Insecta</taxon>
        <taxon>Pterygota</taxon>
        <taxon>Neoptera</taxon>
        <taxon>Endopterygota</taxon>
        <taxon>Coleoptera</taxon>
        <taxon>Polyphaga</taxon>
        <taxon>Cucujiformia</taxon>
        <taxon>Chrysomeloidea</taxon>
        <taxon>Cerambycidae</taxon>
        <taxon>Lamiinae</taxon>
        <taxon>Monochamini</taxon>
        <taxon>Molorchus</taxon>
    </lineage>
</organism>
<accession>A0ABQ9ISG0</accession>
<protein>
    <submittedName>
        <fullName evidence="1">Uncharacterized protein</fullName>
    </submittedName>
</protein>
<comment type="caution">
    <text evidence="1">The sequence shown here is derived from an EMBL/GenBank/DDBJ whole genome shotgun (WGS) entry which is preliminary data.</text>
</comment>
<sequence>MRQRQPPKWGTTIEPKLKSGCNNNDNKRWLVCDMFTSRRHEFCLMSDHLCHWNQLPGASSSMIMPCTMNNCESERDCGGCKYCNKQFTAYEVKIFMYDIAYNRFKSGALRKMFKYTARMFCWHTSVKMQKNYKSSTLWAIFYG</sequence>
<gene>
    <name evidence="1" type="ORF">NQ317_001276</name>
</gene>
<name>A0ABQ9ISG0_9CUCU</name>
<keyword evidence="2" id="KW-1185">Reference proteome</keyword>
<dbReference type="Proteomes" id="UP001162164">
    <property type="component" value="Unassembled WGS sequence"/>
</dbReference>